<evidence type="ECO:0000256" key="1">
    <source>
        <dbReference type="SAM" id="SignalP"/>
    </source>
</evidence>
<protein>
    <submittedName>
        <fullName evidence="2">Uncharacterized protein</fullName>
    </submittedName>
</protein>
<sequence length="103" mass="11838">MLKTKNIFYLLLFVYLFFNVGSCGKKKRITKKNEAFGSSSKGNNNKNEENSKADFVVSGDEVVEISKCYINEFYKEINELALVEVRNFVNVYIATAQYFLVLP</sequence>
<comment type="caution">
    <text evidence="2">The sequence shown here is derived from an EMBL/GenBank/DDBJ whole genome shotgun (WGS) entry which is preliminary data.</text>
</comment>
<keyword evidence="1" id="KW-0732">Signal</keyword>
<reference evidence="2" key="1">
    <citation type="journal article" date="2020" name="Ecol. Evol.">
        <title>Genome structure and content of the rice root-knot nematode (Meloidogyne graminicola).</title>
        <authorList>
            <person name="Phan N.T."/>
            <person name="Danchin E.G.J."/>
            <person name="Klopp C."/>
            <person name="Perfus-Barbeoch L."/>
            <person name="Kozlowski D.K."/>
            <person name="Koutsovoulos G.D."/>
            <person name="Lopez-Roques C."/>
            <person name="Bouchez O."/>
            <person name="Zahm M."/>
            <person name="Besnard G."/>
            <person name="Bellafiore S."/>
        </authorList>
    </citation>
    <scope>NUCLEOTIDE SEQUENCE</scope>
    <source>
        <strain evidence="2">VN-18</strain>
    </source>
</reference>
<feature type="signal peptide" evidence="1">
    <location>
        <begin position="1"/>
        <end position="23"/>
    </location>
</feature>
<organism evidence="2 3">
    <name type="scientific">Meloidogyne graminicola</name>
    <dbReference type="NCBI Taxonomy" id="189291"/>
    <lineage>
        <taxon>Eukaryota</taxon>
        <taxon>Metazoa</taxon>
        <taxon>Ecdysozoa</taxon>
        <taxon>Nematoda</taxon>
        <taxon>Chromadorea</taxon>
        <taxon>Rhabditida</taxon>
        <taxon>Tylenchina</taxon>
        <taxon>Tylenchomorpha</taxon>
        <taxon>Tylenchoidea</taxon>
        <taxon>Meloidogynidae</taxon>
        <taxon>Meloidogyninae</taxon>
        <taxon>Meloidogyne</taxon>
    </lineage>
</organism>
<dbReference type="EMBL" id="JABEBT010000206">
    <property type="protein sequence ID" value="KAF7624731.1"/>
    <property type="molecule type" value="Genomic_DNA"/>
</dbReference>
<feature type="chain" id="PRO_5035877331" evidence="1">
    <location>
        <begin position="24"/>
        <end position="103"/>
    </location>
</feature>
<dbReference type="Proteomes" id="UP000605970">
    <property type="component" value="Unassembled WGS sequence"/>
</dbReference>
<evidence type="ECO:0000313" key="3">
    <source>
        <dbReference type="Proteomes" id="UP000605970"/>
    </source>
</evidence>
<proteinExistence type="predicted"/>
<dbReference type="OrthoDB" id="414418at2759"/>
<gene>
    <name evidence="2" type="ORF">Mgra_00009996</name>
</gene>
<name>A0A8S9Z6D5_9BILA</name>
<accession>A0A8S9Z6D5</accession>
<keyword evidence="3" id="KW-1185">Reference proteome</keyword>
<dbReference type="AlphaFoldDB" id="A0A8S9Z6D5"/>
<evidence type="ECO:0000313" key="2">
    <source>
        <dbReference type="EMBL" id="KAF7624731.1"/>
    </source>
</evidence>